<dbReference type="Proteomes" id="UP000807353">
    <property type="component" value="Unassembled WGS sequence"/>
</dbReference>
<protein>
    <recommendedName>
        <fullName evidence="2">DUF6534 domain-containing protein</fullName>
    </recommendedName>
</protein>
<accession>A0A9P6CI12</accession>
<evidence type="ECO:0000313" key="4">
    <source>
        <dbReference type="Proteomes" id="UP000807353"/>
    </source>
</evidence>
<dbReference type="InterPro" id="IPR045339">
    <property type="entry name" value="DUF6534"/>
</dbReference>
<feature type="transmembrane region" description="Helical" evidence="1">
    <location>
        <begin position="86"/>
        <end position="107"/>
    </location>
</feature>
<dbReference type="Pfam" id="PF20152">
    <property type="entry name" value="DUF6534"/>
    <property type="match status" value="1"/>
</dbReference>
<evidence type="ECO:0000256" key="1">
    <source>
        <dbReference type="SAM" id="Phobius"/>
    </source>
</evidence>
<dbReference type="EMBL" id="MU150284">
    <property type="protein sequence ID" value="KAF9461469.1"/>
    <property type="molecule type" value="Genomic_DNA"/>
</dbReference>
<keyword evidence="1" id="KW-0472">Membrane</keyword>
<feature type="transmembrane region" description="Helical" evidence="1">
    <location>
        <begin position="12"/>
        <end position="36"/>
    </location>
</feature>
<dbReference type="PANTHER" id="PTHR40465:SF1">
    <property type="entry name" value="DUF6534 DOMAIN-CONTAINING PROTEIN"/>
    <property type="match status" value="1"/>
</dbReference>
<feature type="transmembrane region" description="Helical" evidence="1">
    <location>
        <begin position="119"/>
        <end position="141"/>
    </location>
</feature>
<sequence>MSSTLNINDTFGTFLIGVVVSATLFGMICIQTFSYFQNYGTDNSRVKLFVSALFVFGGLHSALSTHAIYYYTIINYRNPIALLDSIWSLTTILQLSGTIRFVVHIFFIRRVYYVSRKNLPLAVVVFILALAHCGTTIVLTYRAFRSPHFYTIPQLIPYMNAALSLSMAADIIIAGSLSYFLHKTRSGIKKTDTMINKLIIYAVNNGILTR</sequence>
<dbReference type="AlphaFoldDB" id="A0A9P6CI12"/>
<comment type="caution">
    <text evidence="3">The sequence shown here is derived from an EMBL/GenBank/DDBJ whole genome shotgun (WGS) entry which is preliminary data.</text>
</comment>
<evidence type="ECO:0000313" key="3">
    <source>
        <dbReference type="EMBL" id="KAF9461469.1"/>
    </source>
</evidence>
<name>A0A9P6CI12_9AGAR</name>
<proteinExistence type="predicted"/>
<feature type="transmembrane region" description="Helical" evidence="1">
    <location>
        <begin position="161"/>
        <end position="181"/>
    </location>
</feature>
<feature type="transmembrane region" description="Helical" evidence="1">
    <location>
        <begin position="48"/>
        <end position="74"/>
    </location>
</feature>
<keyword evidence="4" id="KW-1185">Reference proteome</keyword>
<keyword evidence="1" id="KW-1133">Transmembrane helix</keyword>
<keyword evidence="1" id="KW-0812">Transmembrane</keyword>
<organism evidence="3 4">
    <name type="scientific">Collybia nuda</name>
    <dbReference type="NCBI Taxonomy" id="64659"/>
    <lineage>
        <taxon>Eukaryota</taxon>
        <taxon>Fungi</taxon>
        <taxon>Dikarya</taxon>
        <taxon>Basidiomycota</taxon>
        <taxon>Agaricomycotina</taxon>
        <taxon>Agaricomycetes</taxon>
        <taxon>Agaricomycetidae</taxon>
        <taxon>Agaricales</taxon>
        <taxon>Tricholomatineae</taxon>
        <taxon>Clitocybaceae</taxon>
        <taxon>Collybia</taxon>
    </lineage>
</organism>
<dbReference type="PANTHER" id="PTHR40465">
    <property type="entry name" value="CHROMOSOME 1, WHOLE GENOME SHOTGUN SEQUENCE"/>
    <property type="match status" value="1"/>
</dbReference>
<reference evidence="3" key="1">
    <citation type="submission" date="2020-11" db="EMBL/GenBank/DDBJ databases">
        <authorList>
            <consortium name="DOE Joint Genome Institute"/>
            <person name="Ahrendt S."/>
            <person name="Riley R."/>
            <person name="Andreopoulos W."/>
            <person name="Labutti K."/>
            <person name="Pangilinan J."/>
            <person name="Ruiz-Duenas F.J."/>
            <person name="Barrasa J.M."/>
            <person name="Sanchez-Garcia M."/>
            <person name="Camarero S."/>
            <person name="Miyauchi S."/>
            <person name="Serrano A."/>
            <person name="Linde D."/>
            <person name="Babiker R."/>
            <person name="Drula E."/>
            <person name="Ayuso-Fernandez I."/>
            <person name="Pacheco R."/>
            <person name="Padilla G."/>
            <person name="Ferreira P."/>
            <person name="Barriuso J."/>
            <person name="Kellner H."/>
            <person name="Castanera R."/>
            <person name="Alfaro M."/>
            <person name="Ramirez L."/>
            <person name="Pisabarro A.G."/>
            <person name="Kuo A."/>
            <person name="Tritt A."/>
            <person name="Lipzen A."/>
            <person name="He G."/>
            <person name="Yan M."/>
            <person name="Ng V."/>
            <person name="Cullen D."/>
            <person name="Martin F."/>
            <person name="Rosso M.-N."/>
            <person name="Henrissat B."/>
            <person name="Hibbett D."/>
            <person name="Martinez A.T."/>
            <person name="Grigoriev I.V."/>
        </authorList>
    </citation>
    <scope>NUCLEOTIDE SEQUENCE</scope>
    <source>
        <strain evidence="3">CBS 247.69</strain>
    </source>
</reference>
<gene>
    <name evidence="3" type="ORF">BDZ94DRAFT_1310611</name>
</gene>
<feature type="domain" description="DUF6534" evidence="2">
    <location>
        <begin position="166"/>
        <end position="209"/>
    </location>
</feature>
<dbReference type="OrthoDB" id="2535105at2759"/>
<evidence type="ECO:0000259" key="2">
    <source>
        <dbReference type="Pfam" id="PF20152"/>
    </source>
</evidence>